<dbReference type="PANTHER" id="PTHR30195:SF15">
    <property type="entry name" value="TYPE I RESTRICTION ENZYME HINDI ENDONUCLEASE SUBUNIT"/>
    <property type="match status" value="1"/>
</dbReference>
<feature type="non-terminal residue" evidence="3">
    <location>
        <position position="390"/>
    </location>
</feature>
<dbReference type="AlphaFoldDB" id="A0A0F9AQY6"/>
<dbReference type="GO" id="GO:0009307">
    <property type="term" value="P:DNA restriction-modification system"/>
    <property type="evidence" value="ECO:0007669"/>
    <property type="project" value="UniProtKB-KW"/>
</dbReference>
<feature type="non-terminal residue" evidence="3">
    <location>
        <position position="1"/>
    </location>
</feature>
<proteinExistence type="predicted"/>
<name>A0A0F9AQY6_9ZZZZ</name>
<sequence>FDTKVNQLAQEHVTSQMRKAENAAKLRKIAQREKRVFDDLVKERTDQEILALKKKWGTTGDILDADERIAAVAEDLVNHYIDNILPNGFKAQVVCSSKMAAVKYRKHIDDAIAERLAAEQAKPVWTGDPSAMLEEERDEYRDDELCRKIAFLKSVVVVSAEGTNEPAVITQSRKHAKEVDAVENFKRAFNYDDPEKANTGIALLIVCDMLLTGFDAPVEQVMYIDKSIKNHNLLQTIARVNRVAKGKSRGFIVDYIGLANHLKDALSLYAKEDKKDIEDTLKDITVELPVLESRYRRLLNLFSDNGVTKIEDFVQQKIGNTAEEFQVLEQAVELMEDIKLRADFEVYLKKFMQSMDIVLPNAAANAYRVPVKRFGSVIGMNLEKEQYYRE</sequence>
<dbReference type="CDD" id="cd18800">
    <property type="entry name" value="SF2_C_EcoR124I-like"/>
    <property type="match status" value="1"/>
</dbReference>
<gene>
    <name evidence="3" type="ORF">LCGC14_2882040</name>
</gene>
<dbReference type="PANTHER" id="PTHR30195">
    <property type="entry name" value="TYPE I SITE-SPECIFIC DEOXYRIBONUCLEASE PROTEIN SUBUNIT M AND R"/>
    <property type="match status" value="1"/>
</dbReference>
<feature type="domain" description="Restriction endonuclease type I HsdR second RecA-like helicase" evidence="2">
    <location>
        <begin position="89"/>
        <end position="255"/>
    </location>
</feature>
<evidence type="ECO:0000313" key="3">
    <source>
        <dbReference type="EMBL" id="KKK74611.1"/>
    </source>
</evidence>
<dbReference type="Pfam" id="PF22679">
    <property type="entry name" value="T1R_D3-like"/>
    <property type="match status" value="1"/>
</dbReference>
<keyword evidence="1" id="KW-0680">Restriction system</keyword>
<dbReference type="InterPro" id="IPR055180">
    <property type="entry name" value="HsdR_RecA-like_helicase_dom_2"/>
</dbReference>
<accession>A0A0F9AQY6</accession>
<evidence type="ECO:0000256" key="1">
    <source>
        <dbReference type="ARBA" id="ARBA00022747"/>
    </source>
</evidence>
<organism evidence="3">
    <name type="scientific">marine sediment metagenome</name>
    <dbReference type="NCBI Taxonomy" id="412755"/>
    <lineage>
        <taxon>unclassified sequences</taxon>
        <taxon>metagenomes</taxon>
        <taxon>ecological metagenomes</taxon>
    </lineage>
</organism>
<dbReference type="InterPro" id="IPR027417">
    <property type="entry name" value="P-loop_NTPase"/>
</dbReference>
<dbReference type="InterPro" id="IPR051268">
    <property type="entry name" value="Type-I_R_enzyme_R_subunit"/>
</dbReference>
<dbReference type="EMBL" id="LAZR01056235">
    <property type="protein sequence ID" value="KKK74611.1"/>
    <property type="molecule type" value="Genomic_DNA"/>
</dbReference>
<reference evidence="3" key="1">
    <citation type="journal article" date="2015" name="Nature">
        <title>Complex archaea that bridge the gap between prokaryotes and eukaryotes.</title>
        <authorList>
            <person name="Spang A."/>
            <person name="Saw J.H."/>
            <person name="Jorgensen S.L."/>
            <person name="Zaremba-Niedzwiedzka K."/>
            <person name="Martijn J."/>
            <person name="Lind A.E."/>
            <person name="van Eijk R."/>
            <person name="Schleper C."/>
            <person name="Guy L."/>
            <person name="Ettema T.J."/>
        </authorList>
    </citation>
    <scope>NUCLEOTIDE SEQUENCE</scope>
</reference>
<protein>
    <recommendedName>
        <fullName evidence="2">Restriction endonuclease type I HsdR second RecA-like helicase domain-containing protein</fullName>
    </recommendedName>
</protein>
<dbReference type="Gene3D" id="3.40.50.300">
    <property type="entry name" value="P-loop containing nucleotide triphosphate hydrolases"/>
    <property type="match status" value="1"/>
</dbReference>
<evidence type="ECO:0000259" key="2">
    <source>
        <dbReference type="Pfam" id="PF22679"/>
    </source>
</evidence>
<comment type="caution">
    <text evidence="3">The sequence shown here is derived from an EMBL/GenBank/DDBJ whole genome shotgun (WGS) entry which is preliminary data.</text>
</comment>